<gene>
    <name evidence="2" type="ORF">VITISV_033360</name>
</gene>
<evidence type="ECO:0000313" key="2">
    <source>
        <dbReference type="EMBL" id="CAN77828.1"/>
    </source>
</evidence>
<protein>
    <recommendedName>
        <fullName evidence="1">Reverse transcriptase Ty1/copia-type domain-containing protein</fullName>
    </recommendedName>
</protein>
<evidence type="ECO:0000259" key="1">
    <source>
        <dbReference type="Pfam" id="PF07727"/>
    </source>
</evidence>
<accession>A5ADN5</accession>
<name>A5ADN5_VITVI</name>
<dbReference type="InterPro" id="IPR013103">
    <property type="entry name" value="RVT_2"/>
</dbReference>
<proteinExistence type="predicted"/>
<organism evidence="2">
    <name type="scientific">Vitis vinifera</name>
    <name type="common">Grape</name>
    <dbReference type="NCBI Taxonomy" id="29760"/>
    <lineage>
        <taxon>Eukaryota</taxon>
        <taxon>Viridiplantae</taxon>
        <taxon>Streptophyta</taxon>
        <taxon>Embryophyta</taxon>
        <taxon>Tracheophyta</taxon>
        <taxon>Spermatophyta</taxon>
        <taxon>Magnoliopsida</taxon>
        <taxon>eudicotyledons</taxon>
        <taxon>Gunneridae</taxon>
        <taxon>Pentapetalae</taxon>
        <taxon>rosids</taxon>
        <taxon>Vitales</taxon>
        <taxon>Vitaceae</taxon>
        <taxon>Viteae</taxon>
        <taxon>Vitis</taxon>
    </lineage>
</organism>
<dbReference type="AlphaFoldDB" id="A5ADN5"/>
<dbReference type="EMBL" id="AM423893">
    <property type="protein sequence ID" value="CAN77828.1"/>
    <property type="molecule type" value="Genomic_DNA"/>
</dbReference>
<reference evidence="2" key="1">
    <citation type="journal article" date="2007" name="PLoS ONE">
        <title>The first genome sequence of an elite grapevine cultivar (Pinot noir Vitis vinifera L.): coping with a highly heterozygous genome.</title>
        <authorList>
            <person name="Velasco R."/>
            <person name="Zharkikh A."/>
            <person name="Troggio M."/>
            <person name="Cartwright D.A."/>
            <person name="Cestaro A."/>
            <person name="Pruss D."/>
            <person name="Pindo M."/>
            <person name="FitzGerald L.M."/>
            <person name="Vezzulli S."/>
            <person name="Reid J."/>
            <person name="Malacarne G."/>
            <person name="Iliev D."/>
            <person name="Coppola G."/>
            <person name="Wardell B."/>
            <person name="Micheletti D."/>
            <person name="Macalma T."/>
            <person name="Facci M."/>
            <person name="Mitchell J.T."/>
            <person name="Perazzolli M."/>
            <person name="Eldredge G."/>
            <person name="Gatto P."/>
            <person name="Oyzerski R."/>
            <person name="Moretto M."/>
            <person name="Gutin N."/>
            <person name="Stefanini M."/>
            <person name="Chen Y."/>
            <person name="Segala C."/>
            <person name="Davenport C."/>
            <person name="Dematte L."/>
            <person name="Mraz A."/>
            <person name="Battilana J."/>
            <person name="Stormo K."/>
            <person name="Costa F."/>
            <person name="Tao Q."/>
            <person name="Si-Ammour A."/>
            <person name="Harkins T."/>
            <person name="Lackey A."/>
            <person name="Perbost C."/>
            <person name="Taillon B."/>
            <person name="Stella A."/>
            <person name="Solovyev V."/>
            <person name="Fawcett J.A."/>
            <person name="Sterck L."/>
            <person name="Vandepoele K."/>
            <person name="Grando S.M."/>
            <person name="Toppo S."/>
            <person name="Moser C."/>
            <person name="Lanchbury J."/>
            <person name="Bogden R."/>
            <person name="Skolnick M."/>
            <person name="Sgaramella V."/>
            <person name="Bhatnagar S.K."/>
            <person name="Fontana P."/>
            <person name="Gutin A."/>
            <person name="Van de Peer Y."/>
            <person name="Salamini F."/>
            <person name="Viola R."/>
        </authorList>
    </citation>
    <scope>NUCLEOTIDE SEQUENCE</scope>
</reference>
<feature type="domain" description="Reverse transcriptase Ty1/copia-type" evidence="1">
    <location>
        <begin position="153"/>
        <end position="208"/>
    </location>
</feature>
<dbReference type="Pfam" id="PF07727">
    <property type="entry name" value="RVT_2"/>
    <property type="match status" value="1"/>
</dbReference>
<sequence>MAPLPGYESNGVVVEPCDQNWERIRSGAKNGASGSIYSARNVNLIEYDAQEDQDCSEMEAMVAIPEDLQNCCWFPDLGATNHVTHDLGNLNSGVEYNDKLQKPIQTVAHSIVGFPCIPLVKNLEPISVSHSLSLPTSSAQSSHQLDENPSSDIRWVFKLKRNPDGFISRYKARLVANGYSQVHGFDFSKTFSPVVKPTTIRVVVVVVVVVVVSQSWSIR</sequence>